<proteinExistence type="predicted"/>
<name>E0CPW0_VITVI</name>
<accession>E0CPW0</accession>
<reference evidence="2" key="1">
    <citation type="journal article" date="2007" name="Nature">
        <title>The grapevine genome sequence suggests ancestral hexaploidization in major angiosperm phyla.</title>
        <authorList>
            <consortium name="The French-Italian Public Consortium for Grapevine Genome Characterization."/>
            <person name="Jaillon O."/>
            <person name="Aury J.-M."/>
            <person name="Noel B."/>
            <person name="Policriti A."/>
            <person name="Clepet C."/>
            <person name="Casagrande A."/>
            <person name="Choisne N."/>
            <person name="Aubourg S."/>
            <person name="Vitulo N."/>
            <person name="Jubin C."/>
            <person name="Vezzi A."/>
            <person name="Legeai F."/>
            <person name="Hugueney P."/>
            <person name="Dasilva C."/>
            <person name="Horner D."/>
            <person name="Mica E."/>
            <person name="Jublot D."/>
            <person name="Poulain J."/>
            <person name="Bruyere C."/>
            <person name="Billault A."/>
            <person name="Segurens B."/>
            <person name="Gouyvenoux M."/>
            <person name="Ugarte E."/>
            <person name="Cattonaro F."/>
            <person name="Anthouard V."/>
            <person name="Vico V."/>
            <person name="Del Fabbro C."/>
            <person name="Alaux M."/>
            <person name="Di Gaspero G."/>
            <person name="Dumas V."/>
            <person name="Felice N."/>
            <person name="Paillard S."/>
            <person name="Juman I."/>
            <person name="Moroldo M."/>
            <person name="Scalabrin S."/>
            <person name="Canaguier A."/>
            <person name="Le Clainche I."/>
            <person name="Malacrida G."/>
            <person name="Durand E."/>
            <person name="Pesole G."/>
            <person name="Laucou V."/>
            <person name="Chatelet P."/>
            <person name="Merdinoglu D."/>
            <person name="Delledonne M."/>
            <person name="Pezzotti M."/>
            <person name="Lecharny A."/>
            <person name="Scarpelli C."/>
            <person name="Artiguenave F."/>
            <person name="Pe M.E."/>
            <person name="Valle G."/>
            <person name="Morgante M."/>
            <person name="Caboche M."/>
            <person name="Adam-Blondon A.-F."/>
            <person name="Weissenbach J."/>
            <person name="Quetier F."/>
            <person name="Wincker P."/>
        </authorList>
    </citation>
    <scope>NUCLEOTIDE SEQUENCE [LARGE SCALE GENOMIC DNA]</scope>
    <source>
        <strain evidence="2">cv. Pinot noir / PN40024</strain>
    </source>
</reference>
<dbReference type="HOGENOM" id="CLU_2946355_0_0_1"/>
<evidence type="ECO:0000313" key="1">
    <source>
        <dbReference type="EMBL" id="CBI19606.3"/>
    </source>
</evidence>
<dbReference type="AlphaFoldDB" id="E0CPW0"/>
<protein>
    <submittedName>
        <fullName evidence="1">Uncharacterized protein</fullName>
    </submittedName>
</protein>
<dbReference type="Proteomes" id="UP000009183">
    <property type="component" value="Chromosome 18"/>
</dbReference>
<keyword evidence="2" id="KW-1185">Reference proteome</keyword>
<sequence>MLIHILSETALIKKKEKKISSYNCLLLQEDKCREMSTSSGVDFMFVSPRLSCISIYQKSF</sequence>
<dbReference type="InParanoid" id="E0CPW0"/>
<gene>
    <name evidence="1" type="ordered locus">VIT_18s0001g11510</name>
</gene>
<dbReference type="PaxDb" id="29760-VIT_18s0001g11510.t01"/>
<dbReference type="EMBL" id="FN595227">
    <property type="protein sequence ID" value="CBI19606.3"/>
    <property type="molecule type" value="Genomic_DNA"/>
</dbReference>
<organism evidence="1 2">
    <name type="scientific">Vitis vinifera</name>
    <name type="common">Grape</name>
    <dbReference type="NCBI Taxonomy" id="29760"/>
    <lineage>
        <taxon>Eukaryota</taxon>
        <taxon>Viridiplantae</taxon>
        <taxon>Streptophyta</taxon>
        <taxon>Embryophyta</taxon>
        <taxon>Tracheophyta</taxon>
        <taxon>Spermatophyta</taxon>
        <taxon>Magnoliopsida</taxon>
        <taxon>eudicotyledons</taxon>
        <taxon>Gunneridae</taxon>
        <taxon>Pentapetalae</taxon>
        <taxon>rosids</taxon>
        <taxon>Vitales</taxon>
        <taxon>Vitaceae</taxon>
        <taxon>Viteae</taxon>
        <taxon>Vitis</taxon>
    </lineage>
</organism>
<evidence type="ECO:0000313" key="2">
    <source>
        <dbReference type="Proteomes" id="UP000009183"/>
    </source>
</evidence>